<accession>A0ABS8QE76</accession>
<evidence type="ECO:0000313" key="14">
    <source>
        <dbReference type="Proteomes" id="UP001179361"/>
    </source>
</evidence>
<proteinExistence type="inferred from homology"/>
<organism evidence="13 14">
    <name type="scientific">Massilia phyllostachyos</name>
    <dbReference type="NCBI Taxonomy" id="2898585"/>
    <lineage>
        <taxon>Bacteria</taxon>
        <taxon>Pseudomonadati</taxon>
        <taxon>Pseudomonadota</taxon>
        <taxon>Betaproteobacteria</taxon>
        <taxon>Burkholderiales</taxon>
        <taxon>Oxalobacteraceae</taxon>
        <taxon>Telluria group</taxon>
        <taxon>Massilia</taxon>
    </lineage>
</organism>
<keyword evidence="9 11" id="KW-0482">Metalloprotease</keyword>
<evidence type="ECO:0000256" key="4">
    <source>
        <dbReference type="ARBA" id="ARBA00022670"/>
    </source>
</evidence>
<evidence type="ECO:0000256" key="7">
    <source>
        <dbReference type="ARBA" id="ARBA00022833"/>
    </source>
</evidence>
<dbReference type="Gene3D" id="2.30.42.10">
    <property type="match status" value="2"/>
</dbReference>
<keyword evidence="10 11" id="KW-0472">Membrane</keyword>
<evidence type="ECO:0000256" key="3">
    <source>
        <dbReference type="ARBA" id="ARBA00007931"/>
    </source>
</evidence>
<evidence type="ECO:0000256" key="8">
    <source>
        <dbReference type="ARBA" id="ARBA00022989"/>
    </source>
</evidence>
<dbReference type="InterPro" id="IPR041489">
    <property type="entry name" value="PDZ_6"/>
</dbReference>
<dbReference type="InterPro" id="IPR008915">
    <property type="entry name" value="Peptidase_M50"/>
</dbReference>
<dbReference type="EMBL" id="JAJNOC010000013">
    <property type="protein sequence ID" value="MCD2519436.1"/>
    <property type="molecule type" value="Genomic_DNA"/>
</dbReference>
<dbReference type="SUPFAM" id="SSF50156">
    <property type="entry name" value="PDZ domain-like"/>
    <property type="match status" value="2"/>
</dbReference>
<evidence type="ECO:0000256" key="9">
    <source>
        <dbReference type="ARBA" id="ARBA00023049"/>
    </source>
</evidence>
<dbReference type="InterPro" id="IPR001478">
    <property type="entry name" value="PDZ"/>
</dbReference>
<dbReference type="EC" id="3.4.24.-" evidence="11"/>
<dbReference type="CDD" id="cd06163">
    <property type="entry name" value="S2P-M50_PDZ_RseP-like"/>
    <property type="match status" value="2"/>
</dbReference>
<comment type="subcellular location">
    <subcellularLocation>
        <location evidence="2">Membrane</location>
        <topology evidence="2">Multi-pass membrane protein</topology>
    </subcellularLocation>
</comment>
<evidence type="ECO:0000256" key="5">
    <source>
        <dbReference type="ARBA" id="ARBA00022692"/>
    </source>
</evidence>
<feature type="transmembrane region" description="Helical" evidence="11">
    <location>
        <begin position="101"/>
        <end position="124"/>
    </location>
</feature>
<evidence type="ECO:0000259" key="12">
    <source>
        <dbReference type="PROSITE" id="PS50106"/>
    </source>
</evidence>
<feature type="domain" description="PDZ" evidence="12">
    <location>
        <begin position="205"/>
        <end position="281"/>
    </location>
</feature>
<dbReference type="InterPro" id="IPR036034">
    <property type="entry name" value="PDZ_sf"/>
</dbReference>
<keyword evidence="11" id="KW-0479">Metal-binding</keyword>
<evidence type="ECO:0000256" key="2">
    <source>
        <dbReference type="ARBA" id="ARBA00004141"/>
    </source>
</evidence>
<evidence type="ECO:0000256" key="1">
    <source>
        <dbReference type="ARBA" id="ARBA00001947"/>
    </source>
</evidence>
<evidence type="ECO:0000256" key="6">
    <source>
        <dbReference type="ARBA" id="ARBA00022801"/>
    </source>
</evidence>
<keyword evidence="14" id="KW-1185">Reference proteome</keyword>
<gene>
    <name evidence="13" type="primary">rseP</name>
    <name evidence="13" type="ORF">LQ564_24335</name>
</gene>
<dbReference type="InterPro" id="IPR004387">
    <property type="entry name" value="Pept_M50_Zn"/>
</dbReference>
<evidence type="ECO:0000313" key="13">
    <source>
        <dbReference type="EMBL" id="MCD2519436.1"/>
    </source>
</evidence>
<dbReference type="Proteomes" id="UP001179361">
    <property type="component" value="Unassembled WGS sequence"/>
</dbReference>
<dbReference type="PROSITE" id="PS50106">
    <property type="entry name" value="PDZ"/>
    <property type="match status" value="1"/>
</dbReference>
<keyword evidence="6 11" id="KW-0378">Hydrolase</keyword>
<keyword evidence="5 11" id="KW-0812">Transmembrane</keyword>
<keyword evidence="7 11" id="KW-0862">Zinc</keyword>
<dbReference type="GO" id="GO:0008237">
    <property type="term" value="F:metallopeptidase activity"/>
    <property type="evidence" value="ECO:0007669"/>
    <property type="project" value="UniProtKB-KW"/>
</dbReference>
<dbReference type="PANTHER" id="PTHR42837">
    <property type="entry name" value="REGULATOR OF SIGMA-E PROTEASE RSEP"/>
    <property type="match status" value="1"/>
</dbReference>
<dbReference type="Pfam" id="PF02163">
    <property type="entry name" value="Peptidase_M50"/>
    <property type="match status" value="1"/>
</dbReference>
<dbReference type="PANTHER" id="PTHR42837:SF2">
    <property type="entry name" value="MEMBRANE METALLOPROTEASE ARASP2, CHLOROPLASTIC-RELATED"/>
    <property type="match status" value="1"/>
</dbReference>
<sequence length="445" mass="47962">MSLLYTIVAFLLALGPLIILHELGHYLVARACGVKVLRFSVGMGRVVWSRRFGRDQTEWAVSALPLGGYVKMLDSRDPETAPKDESEFDREFTRQSVWRRIAIVAAGPLANFLVAIGLMAVLFMHGVDEPSARLRAVPAGSSAQQAGVQGGDTVVAVNGNPVQSWSELRWQVLHAAVDKTEARLSLRGQHGGTYDAVIPASAVAQLDVDGDVMKALGLDLWRKPARIEQVLPGGAGERAGLLAGDTVLRADGKIVDDGLTFTETMRASAGRPVQLEVQRGERLLPIVVEPERDANGRGVAKVMLAQPVEMVTVSSGPFEALAKGVERTWETSVMTLKMIGKMVTGEASWKNVTGPITIADYAGQSARVGLATYLQFIAFISISLGVMNLLPIPVLDGGHLLYYSLEVLTGRPLPARVGEFAQRFGVGLLFMLMALAVFNDLVRLL</sequence>
<feature type="transmembrane region" description="Helical" evidence="11">
    <location>
        <begin position="420"/>
        <end position="442"/>
    </location>
</feature>
<dbReference type="Pfam" id="PF17820">
    <property type="entry name" value="PDZ_6"/>
    <property type="match status" value="1"/>
</dbReference>
<keyword evidence="8 11" id="KW-1133">Transmembrane helix</keyword>
<comment type="cofactor">
    <cofactor evidence="1 11">
        <name>Zn(2+)</name>
        <dbReference type="ChEBI" id="CHEBI:29105"/>
    </cofactor>
</comment>
<reference evidence="13" key="1">
    <citation type="submission" date="2021-11" db="EMBL/GenBank/DDBJ databases">
        <title>The complete genome of Massilia sp sp. G4R7.</title>
        <authorList>
            <person name="Liu L."/>
            <person name="Yue J."/>
            <person name="Yuan J."/>
            <person name="Yang F."/>
            <person name="Li L."/>
        </authorList>
    </citation>
    <scope>NUCLEOTIDE SEQUENCE</scope>
    <source>
        <strain evidence="13">G4R7</strain>
    </source>
</reference>
<protein>
    <recommendedName>
        <fullName evidence="11">Zinc metalloprotease</fullName>
        <ecNumber evidence="11">3.4.24.-</ecNumber>
    </recommendedName>
</protein>
<comment type="caution">
    <text evidence="13">The sequence shown here is derived from an EMBL/GenBank/DDBJ whole genome shotgun (WGS) entry which is preliminary data.</text>
</comment>
<name>A0ABS8QE76_9BURK</name>
<evidence type="ECO:0000256" key="10">
    <source>
        <dbReference type="ARBA" id="ARBA00023136"/>
    </source>
</evidence>
<dbReference type="RefSeq" id="WP_231060708.1">
    <property type="nucleotide sequence ID" value="NZ_JAJNOC010000013.1"/>
</dbReference>
<comment type="similarity">
    <text evidence="3 11">Belongs to the peptidase M50B family.</text>
</comment>
<dbReference type="NCBIfam" id="TIGR00054">
    <property type="entry name" value="RIP metalloprotease RseP"/>
    <property type="match status" value="1"/>
</dbReference>
<dbReference type="SMART" id="SM00228">
    <property type="entry name" value="PDZ"/>
    <property type="match status" value="2"/>
</dbReference>
<evidence type="ECO:0000256" key="11">
    <source>
        <dbReference type="RuleBase" id="RU362031"/>
    </source>
</evidence>
<feature type="transmembrane region" description="Helical" evidence="11">
    <location>
        <begin position="373"/>
        <end position="395"/>
    </location>
</feature>
<keyword evidence="4" id="KW-0645">Protease</keyword>